<sequence length="173" mass="19310">IRAGNGLLMTPCYTANFVAPEVLKRQGYDEACDIWSLGVLLYTMLAGYTPFASCPGDTPNSILARIGEDNYDLETGNWTSISPTAKHLVKKMLFVDPKKRYRAVDVLKHPFITRKNDLPNHSLPHQDASIIKANMGLVFEAINVTSPISLEPVNKSFLAKRRANRRSKSLTDF</sequence>
<evidence type="ECO:0000256" key="4">
    <source>
        <dbReference type="ARBA" id="ARBA00022741"/>
    </source>
</evidence>
<dbReference type="SMART" id="SM00220">
    <property type="entry name" value="S_TKc"/>
    <property type="match status" value="1"/>
</dbReference>
<dbReference type="PROSITE" id="PS50011">
    <property type="entry name" value="PROTEIN_KINASE_DOM"/>
    <property type="match status" value="1"/>
</dbReference>
<keyword evidence="4" id="KW-0547">Nucleotide-binding</keyword>
<evidence type="ECO:0000256" key="6">
    <source>
        <dbReference type="ARBA" id="ARBA00022840"/>
    </source>
</evidence>
<evidence type="ECO:0000256" key="1">
    <source>
        <dbReference type="ARBA" id="ARBA00006692"/>
    </source>
</evidence>
<accession>A0A443S7K3</accession>
<dbReference type="InterPro" id="IPR050205">
    <property type="entry name" value="CDPK_Ser/Thr_kinases"/>
</dbReference>
<evidence type="ECO:0000256" key="5">
    <source>
        <dbReference type="ARBA" id="ARBA00022777"/>
    </source>
</evidence>
<dbReference type="Proteomes" id="UP000288716">
    <property type="component" value="Unassembled WGS sequence"/>
</dbReference>
<keyword evidence="5 8" id="KW-0418">Kinase</keyword>
<dbReference type="SUPFAM" id="SSF56112">
    <property type="entry name" value="Protein kinase-like (PK-like)"/>
    <property type="match status" value="1"/>
</dbReference>
<evidence type="ECO:0000256" key="3">
    <source>
        <dbReference type="ARBA" id="ARBA00022679"/>
    </source>
</evidence>
<evidence type="ECO:0000313" key="8">
    <source>
        <dbReference type="EMBL" id="RWS23487.1"/>
    </source>
</evidence>
<dbReference type="VEuPathDB" id="VectorBase:LDEU008552"/>
<feature type="non-terminal residue" evidence="8">
    <location>
        <position position="1"/>
    </location>
</feature>
<dbReference type="EMBL" id="NCKV01006365">
    <property type="protein sequence ID" value="RWS23487.1"/>
    <property type="molecule type" value="Genomic_DNA"/>
</dbReference>
<proteinExistence type="inferred from homology"/>
<evidence type="ECO:0000259" key="7">
    <source>
        <dbReference type="PROSITE" id="PS50011"/>
    </source>
</evidence>
<evidence type="ECO:0000313" key="9">
    <source>
        <dbReference type="Proteomes" id="UP000288716"/>
    </source>
</evidence>
<protein>
    <submittedName>
        <fullName evidence="8">Ribosomal protein S6 kinase alpha-2-like isoform X4</fullName>
    </submittedName>
</protein>
<keyword evidence="6" id="KW-0067">ATP-binding</keyword>
<reference evidence="8 9" key="1">
    <citation type="journal article" date="2018" name="Gigascience">
        <title>Genomes of trombidid mites reveal novel predicted allergens and laterally-transferred genes associated with secondary metabolism.</title>
        <authorList>
            <person name="Dong X."/>
            <person name="Chaisiri K."/>
            <person name="Xia D."/>
            <person name="Armstrong S.D."/>
            <person name="Fang Y."/>
            <person name="Donnelly M.J."/>
            <person name="Kadowaki T."/>
            <person name="McGarry J.W."/>
            <person name="Darby A.C."/>
            <person name="Makepeace B.L."/>
        </authorList>
    </citation>
    <scope>NUCLEOTIDE SEQUENCE [LARGE SCALE GENOMIC DNA]</scope>
    <source>
        <strain evidence="8">UoL-UT</strain>
    </source>
</reference>
<dbReference type="Gene3D" id="1.10.510.10">
    <property type="entry name" value="Transferase(Phosphotransferase) domain 1"/>
    <property type="match status" value="1"/>
</dbReference>
<comment type="caution">
    <text evidence="8">The sequence shown here is derived from an EMBL/GenBank/DDBJ whole genome shotgun (WGS) entry which is preliminary data.</text>
</comment>
<dbReference type="OrthoDB" id="63267at2759"/>
<dbReference type="Pfam" id="PF00069">
    <property type="entry name" value="Pkinase"/>
    <property type="match status" value="1"/>
</dbReference>
<feature type="domain" description="Protein kinase" evidence="7">
    <location>
        <begin position="1"/>
        <end position="112"/>
    </location>
</feature>
<dbReference type="STRING" id="299467.A0A443S7K3"/>
<comment type="similarity">
    <text evidence="1">Belongs to the protein kinase superfamily. CAMK Ser/Thr protein kinase family.</text>
</comment>
<keyword evidence="2" id="KW-0723">Serine/threonine-protein kinase</keyword>
<keyword evidence="9" id="KW-1185">Reference proteome</keyword>
<dbReference type="AlphaFoldDB" id="A0A443S7K3"/>
<gene>
    <name evidence="8" type="ORF">B4U80_01448</name>
</gene>
<dbReference type="PANTHER" id="PTHR24349">
    <property type="entry name" value="SERINE/THREONINE-PROTEIN KINASE"/>
    <property type="match status" value="1"/>
</dbReference>
<evidence type="ECO:0000256" key="2">
    <source>
        <dbReference type="ARBA" id="ARBA00022527"/>
    </source>
</evidence>
<dbReference type="GO" id="GO:0004674">
    <property type="term" value="F:protein serine/threonine kinase activity"/>
    <property type="evidence" value="ECO:0007669"/>
    <property type="project" value="UniProtKB-KW"/>
</dbReference>
<organism evidence="8 9">
    <name type="scientific">Leptotrombidium deliense</name>
    <dbReference type="NCBI Taxonomy" id="299467"/>
    <lineage>
        <taxon>Eukaryota</taxon>
        <taxon>Metazoa</taxon>
        <taxon>Ecdysozoa</taxon>
        <taxon>Arthropoda</taxon>
        <taxon>Chelicerata</taxon>
        <taxon>Arachnida</taxon>
        <taxon>Acari</taxon>
        <taxon>Acariformes</taxon>
        <taxon>Trombidiformes</taxon>
        <taxon>Prostigmata</taxon>
        <taxon>Anystina</taxon>
        <taxon>Parasitengona</taxon>
        <taxon>Trombiculoidea</taxon>
        <taxon>Trombiculidae</taxon>
        <taxon>Leptotrombidium</taxon>
    </lineage>
</organism>
<dbReference type="InterPro" id="IPR011009">
    <property type="entry name" value="Kinase-like_dom_sf"/>
</dbReference>
<name>A0A443S7K3_9ACAR</name>
<keyword evidence="3" id="KW-0808">Transferase</keyword>
<dbReference type="GO" id="GO:0005524">
    <property type="term" value="F:ATP binding"/>
    <property type="evidence" value="ECO:0007669"/>
    <property type="project" value="UniProtKB-KW"/>
</dbReference>
<dbReference type="InterPro" id="IPR000719">
    <property type="entry name" value="Prot_kinase_dom"/>
</dbReference>